<accession>A0AAE0Y9Z6</accession>
<name>A0AAE0Y9Z6_9GAST</name>
<evidence type="ECO:0000313" key="1">
    <source>
        <dbReference type="EMBL" id="KAK3737483.1"/>
    </source>
</evidence>
<reference evidence="1" key="1">
    <citation type="journal article" date="2023" name="G3 (Bethesda)">
        <title>A reference genome for the long-term kleptoplast-retaining sea slug Elysia crispata morphotype clarki.</title>
        <authorList>
            <person name="Eastman K.E."/>
            <person name="Pendleton A.L."/>
            <person name="Shaikh M.A."/>
            <person name="Suttiyut T."/>
            <person name="Ogas R."/>
            <person name="Tomko P."/>
            <person name="Gavelis G."/>
            <person name="Widhalm J.R."/>
            <person name="Wisecaver J.H."/>
        </authorList>
    </citation>
    <scope>NUCLEOTIDE SEQUENCE</scope>
    <source>
        <strain evidence="1">ECLA1</strain>
    </source>
</reference>
<proteinExistence type="predicted"/>
<comment type="caution">
    <text evidence="1">The sequence shown here is derived from an EMBL/GenBank/DDBJ whole genome shotgun (WGS) entry which is preliminary data.</text>
</comment>
<dbReference type="AlphaFoldDB" id="A0AAE0Y9Z6"/>
<keyword evidence="2" id="KW-1185">Reference proteome</keyword>
<organism evidence="1 2">
    <name type="scientific">Elysia crispata</name>
    <name type="common">lettuce slug</name>
    <dbReference type="NCBI Taxonomy" id="231223"/>
    <lineage>
        <taxon>Eukaryota</taxon>
        <taxon>Metazoa</taxon>
        <taxon>Spiralia</taxon>
        <taxon>Lophotrochozoa</taxon>
        <taxon>Mollusca</taxon>
        <taxon>Gastropoda</taxon>
        <taxon>Heterobranchia</taxon>
        <taxon>Euthyneura</taxon>
        <taxon>Panpulmonata</taxon>
        <taxon>Sacoglossa</taxon>
        <taxon>Placobranchoidea</taxon>
        <taxon>Plakobranchidae</taxon>
        <taxon>Elysia</taxon>
    </lineage>
</organism>
<dbReference type="Proteomes" id="UP001283361">
    <property type="component" value="Unassembled WGS sequence"/>
</dbReference>
<dbReference type="EMBL" id="JAWDGP010006645">
    <property type="protein sequence ID" value="KAK3737483.1"/>
    <property type="molecule type" value="Genomic_DNA"/>
</dbReference>
<evidence type="ECO:0000313" key="2">
    <source>
        <dbReference type="Proteomes" id="UP001283361"/>
    </source>
</evidence>
<sequence>MCGSSLLGTCTTGTRSRTIATYLHCGAARGGPYQLEERGMKLEGSEEINDAISCYEFYKIAGNMWNATFTAKGDHIAWTQVEQFTKGWPDGKESDCFPPQSIEE</sequence>
<gene>
    <name evidence="1" type="ORF">RRG08_004244</name>
</gene>
<protein>
    <submittedName>
        <fullName evidence="1">Uncharacterized protein</fullName>
    </submittedName>
</protein>